<name>A0ABR7PZ49_9BURK</name>
<dbReference type="Proteomes" id="UP000736373">
    <property type="component" value="Unassembled WGS sequence"/>
</dbReference>
<dbReference type="EMBL" id="VZQQ01000059">
    <property type="protein sequence ID" value="MBC8751561.1"/>
    <property type="molecule type" value="Genomic_DNA"/>
</dbReference>
<evidence type="ECO:0000313" key="1">
    <source>
        <dbReference type="EMBL" id="MBC8751561.1"/>
    </source>
</evidence>
<proteinExistence type="predicted"/>
<accession>A0ABR7PZ49</accession>
<evidence type="ECO:0000313" key="2">
    <source>
        <dbReference type="Proteomes" id="UP000736373"/>
    </source>
</evidence>
<protein>
    <submittedName>
        <fullName evidence="1">Uncharacterized protein</fullName>
    </submittedName>
</protein>
<reference evidence="1 2" key="1">
    <citation type="submission" date="2019-09" db="EMBL/GenBank/DDBJ databases">
        <title>Paraburkholderia podalyriae sp. nov., A South African Podalyria-associated rhizobium.</title>
        <authorList>
            <person name="Mavima L."/>
            <person name="Beukes C.W."/>
            <person name="Palmer M."/>
            <person name="De Meyer S.E."/>
            <person name="James E.K."/>
            <person name="Maluk M."/>
            <person name="Avontuur J.R."/>
            <person name="Chan W.Y."/>
            <person name="Venter S.N."/>
            <person name="Steenkamp E.T."/>
        </authorList>
    </citation>
    <scope>NUCLEOTIDE SEQUENCE [LARGE SCALE GENOMIC DNA]</scope>
    <source>
        <strain evidence="1 2">WC7.3b</strain>
    </source>
</reference>
<dbReference type="RefSeq" id="WP_187638475.1">
    <property type="nucleotide sequence ID" value="NZ_VZQQ01000059.1"/>
</dbReference>
<gene>
    <name evidence="1" type="ORF">F6X42_35095</name>
</gene>
<comment type="caution">
    <text evidence="1">The sequence shown here is derived from an EMBL/GenBank/DDBJ whole genome shotgun (WGS) entry which is preliminary data.</text>
</comment>
<organism evidence="1 2">
    <name type="scientific">Paraburkholderia podalyriae</name>
    <dbReference type="NCBI Taxonomy" id="1938811"/>
    <lineage>
        <taxon>Bacteria</taxon>
        <taxon>Pseudomonadati</taxon>
        <taxon>Pseudomonadota</taxon>
        <taxon>Betaproteobacteria</taxon>
        <taxon>Burkholderiales</taxon>
        <taxon>Burkholderiaceae</taxon>
        <taxon>Paraburkholderia</taxon>
    </lineage>
</organism>
<sequence length="60" mass="6361">MAHQLTFQIGSSNTEVIHEVVQHALRSAATASTTNGAIDVLGQALLEVERLAAHTTVLTH</sequence>
<keyword evidence="2" id="KW-1185">Reference proteome</keyword>